<dbReference type="InterPro" id="IPR008964">
    <property type="entry name" value="Invasin/intimin_cell_adhesion"/>
</dbReference>
<keyword evidence="2" id="KW-1185">Reference proteome</keyword>
<dbReference type="EMBL" id="JBBKTW010000007">
    <property type="protein sequence ID" value="MEN2990540.1"/>
    <property type="molecule type" value="Genomic_DNA"/>
</dbReference>
<organism evidence="1 2">
    <name type="scientific">Tistrella arctica</name>
    <dbReference type="NCBI Taxonomy" id="3133430"/>
    <lineage>
        <taxon>Bacteria</taxon>
        <taxon>Pseudomonadati</taxon>
        <taxon>Pseudomonadota</taxon>
        <taxon>Alphaproteobacteria</taxon>
        <taxon>Geminicoccales</taxon>
        <taxon>Geminicoccaceae</taxon>
        <taxon>Tistrella</taxon>
    </lineage>
</organism>
<reference evidence="1 2" key="1">
    <citation type="submission" date="2024-03" db="EMBL/GenBank/DDBJ databases">
        <title>High-quality draft genome sequencing of Tistrella sp. BH-R2-4.</title>
        <authorList>
            <person name="Dong C."/>
        </authorList>
    </citation>
    <scope>NUCLEOTIDE SEQUENCE [LARGE SCALE GENOMIC DNA]</scope>
    <source>
        <strain evidence="1 2">BH-R2-4</strain>
    </source>
</reference>
<evidence type="ECO:0008006" key="3">
    <source>
        <dbReference type="Google" id="ProtNLM"/>
    </source>
</evidence>
<protein>
    <recommendedName>
        <fullName evidence="3">Big-1 domain-containing protein</fullName>
    </recommendedName>
</protein>
<name>A0ABU9YNY6_9PROT</name>
<comment type="caution">
    <text evidence="1">The sequence shown here is derived from an EMBL/GenBank/DDBJ whole genome shotgun (WGS) entry which is preliminary data.</text>
</comment>
<dbReference type="Gene3D" id="2.60.40.10">
    <property type="entry name" value="Immunoglobulins"/>
    <property type="match status" value="1"/>
</dbReference>
<gene>
    <name evidence="1" type="ORF">WG926_19665</name>
</gene>
<dbReference type="RefSeq" id="WP_345931988.1">
    <property type="nucleotide sequence ID" value="NZ_JBBKTV010000002.1"/>
</dbReference>
<proteinExistence type="predicted"/>
<dbReference type="InterPro" id="IPR013783">
    <property type="entry name" value="Ig-like_fold"/>
</dbReference>
<evidence type="ECO:0000313" key="1">
    <source>
        <dbReference type="EMBL" id="MEN2990540.1"/>
    </source>
</evidence>
<accession>A0ABU9YNY6</accession>
<sequence length="62" mass="6126">MSLTVTVLDADGDAVSDLALELLSAGSPVSRATTDGAGRATFPVAQTPPAPLAIRADASTTN</sequence>
<dbReference type="SUPFAM" id="SSF49373">
    <property type="entry name" value="Invasin/intimin cell-adhesion fragments"/>
    <property type="match status" value="1"/>
</dbReference>
<dbReference type="Proteomes" id="UP001413721">
    <property type="component" value="Unassembled WGS sequence"/>
</dbReference>
<evidence type="ECO:0000313" key="2">
    <source>
        <dbReference type="Proteomes" id="UP001413721"/>
    </source>
</evidence>